<evidence type="ECO:0000313" key="3">
    <source>
        <dbReference type="Proteomes" id="UP000256977"/>
    </source>
</evidence>
<dbReference type="Gene3D" id="3.20.20.150">
    <property type="entry name" value="Divalent-metal-dependent TIM barrel enzymes"/>
    <property type="match status" value="1"/>
</dbReference>
<keyword evidence="2" id="KW-0413">Isomerase</keyword>
<gene>
    <name evidence="2" type="ORF">DFP98_101311</name>
</gene>
<dbReference type="InterPro" id="IPR036237">
    <property type="entry name" value="Xyl_isomerase-like_sf"/>
</dbReference>
<accession>A0A3D9KUJ3</accession>
<comment type="caution">
    <text evidence="2">The sequence shown here is derived from an EMBL/GenBank/DDBJ whole genome shotgun (WGS) entry which is preliminary data.</text>
</comment>
<dbReference type="AlphaFoldDB" id="A0A3D9KUJ3"/>
<dbReference type="SUPFAM" id="SSF51658">
    <property type="entry name" value="Xylose isomerase-like"/>
    <property type="match status" value="1"/>
</dbReference>
<dbReference type="GO" id="GO:0016853">
    <property type="term" value="F:isomerase activity"/>
    <property type="evidence" value="ECO:0007669"/>
    <property type="project" value="UniProtKB-KW"/>
</dbReference>
<name>A0A3D9KUJ3_9BACL</name>
<dbReference type="PANTHER" id="PTHR12110:SF41">
    <property type="entry name" value="INOSOSE DEHYDRATASE"/>
    <property type="match status" value="1"/>
</dbReference>
<evidence type="ECO:0000313" key="2">
    <source>
        <dbReference type="EMBL" id="RED89335.1"/>
    </source>
</evidence>
<reference evidence="2 3" key="1">
    <citation type="submission" date="2018-07" db="EMBL/GenBank/DDBJ databases">
        <title>Genomic Encyclopedia of Type Strains, Phase III (KMG-III): the genomes of soil and plant-associated and newly described type strains.</title>
        <authorList>
            <person name="Whitman W."/>
        </authorList>
    </citation>
    <scope>NUCLEOTIDE SEQUENCE [LARGE SCALE GENOMIC DNA]</scope>
    <source>
        <strain evidence="2 3">CECT 7287</strain>
    </source>
</reference>
<dbReference type="InterPro" id="IPR050312">
    <property type="entry name" value="IolE/XylAMocC-like"/>
</dbReference>
<feature type="domain" description="Xylose isomerase-like TIM barrel" evidence="1">
    <location>
        <begin position="21"/>
        <end position="270"/>
    </location>
</feature>
<proteinExistence type="predicted"/>
<dbReference type="InterPro" id="IPR013022">
    <property type="entry name" value="Xyl_isomerase-like_TIM-brl"/>
</dbReference>
<keyword evidence="3" id="KW-1185">Reference proteome</keyword>
<sequence>MMKLSVFTVATPELGPEELAAAAKEAGLHGVEWRYTEVPEEVREQAPSFWGNNRCTISPSKGLAEVDRFKQAALSHGLEVVSVTPYLRAGDLQATERVLEAARHAGASMIRLGVAGYDRSRPLDELLEEGRAYLQEAQQLCRKYGVKGVVEIHHGTIAASASGARRLVEGLDPQWVGVLLDPGNMIHEGVENYRMAVELLGPYLAHVHVKNAGWRRIETNEAGEAVWKCEWVGLKEGAVPWRQVLSDLLAAGYDGYLGVEDFSGQFAESPAMLRHFSEYIGGLLRELSPNV</sequence>
<dbReference type="Proteomes" id="UP000256977">
    <property type="component" value="Unassembled WGS sequence"/>
</dbReference>
<organism evidence="2 3">
    <name type="scientific">Cohnella phaseoli</name>
    <dbReference type="NCBI Taxonomy" id="456490"/>
    <lineage>
        <taxon>Bacteria</taxon>
        <taxon>Bacillati</taxon>
        <taxon>Bacillota</taxon>
        <taxon>Bacilli</taxon>
        <taxon>Bacillales</taxon>
        <taxon>Paenibacillaceae</taxon>
        <taxon>Cohnella</taxon>
    </lineage>
</organism>
<dbReference type="Pfam" id="PF01261">
    <property type="entry name" value="AP_endonuc_2"/>
    <property type="match status" value="1"/>
</dbReference>
<dbReference type="PANTHER" id="PTHR12110">
    <property type="entry name" value="HYDROXYPYRUVATE ISOMERASE"/>
    <property type="match status" value="1"/>
</dbReference>
<protein>
    <submittedName>
        <fullName evidence="2">Sugar phosphate isomerase/epimerase</fullName>
    </submittedName>
</protein>
<evidence type="ECO:0000259" key="1">
    <source>
        <dbReference type="Pfam" id="PF01261"/>
    </source>
</evidence>
<dbReference type="EMBL" id="QRDZ01000001">
    <property type="protein sequence ID" value="RED89335.1"/>
    <property type="molecule type" value="Genomic_DNA"/>
</dbReference>